<dbReference type="AlphaFoldDB" id="A0A3N7G6Q2"/>
<proteinExistence type="predicted"/>
<protein>
    <submittedName>
        <fullName evidence="1">Uncharacterized protein</fullName>
    </submittedName>
</protein>
<evidence type="ECO:0000313" key="2">
    <source>
        <dbReference type="Proteomes" id="UP000006729"/>
    </source>
</evidence>
<sequence>MVGKAFKEPITTNETIDTNHHCPSLIYLEIFSETS</sequence>
<keyword evidence="2" id="KW-1185">Reference proteome</keyword>
<name>A0A3N7G6Q2_POPTR</name>
<gene>
    <name evidence="1" type="ORF">POPTR_018G082050</name>
</gene>
<dbReference type="EMBL" id="CM009307">
    <property type="protein sequence ID" value="RQP02870.1"/>
    <property type="molecule type" value="Genomic_DNA"/>
</dbReference>
<accession>A0A3N7G6Q2</accession>
<evidence type="ECO:0000313" key="1">
    <source>
        <dbReference type="EMBL" id="RQP02870.1"/>
    </source>
</evidence>
<dbReference type="Proteomes" id="UP000006729">
    <property type="component" value="Chromosome 18"/>
</dbReference>
<reference evidence="1 2" key="1">
    <citation type="journal article" date="2006" name="Science">
        <title>The genome of black cottonwood, Populus trichocarpa (Torr. &amp; Gray).</title>
        <authorList>
            <person name="Tuskan G.A."/>
            <person name="Difazio S."/>
            <person name="Jansson S."/>
            <person name="Bohlmann J."/>
            <person name="Grigoriev I."/>
            <person name="Hellsten U."/>
            <person name="Putnam N."/>
            <person name="Ralph S."/>
            <person name="Rombauts S."/>
            <person name="Salamov A."/>
            <person name="Schein J."/>
            <person name="Sterck L."/>
            <person name="Aerts A."/>
            <person name="Bhalerao R.R."/>
            <person name="Bhalerao R.P."/>
            <person name="Blaudez D."/>
            <person name="Boerjan W."/>
            <person name="Brun A."/>
            <person name="Brunner A."/>
            <person name="Busov V."/>
            <person name="Campbell M."/>
            <person name="Carlson J."/>
            <person name="Chalot M."/>
            <person name="Chapman J."/>
            <person name="Chen G.L."/>
            <person name="Cooper D."/>
            <person name="Coutinho P.M."/>
            <person name="Couturier J."/>
            <person name="Covert S."/>
            <person name="Cronk Q."/>
            <person name="Cunningham R."/>
            <person name="Davis J."/>
            <person name="Degroeve S."/>
            <person name="Dejardin A."/>
            <person name="Depamphilis C."/>
            <person name="Detter J."/>
            <person name="Dirks B."/>
            <person name="Dubchak I."/>
            <person name="Duplessis S."/>
            <person name="Ehlting J."/>
            <person name="Ellis B."/>
            <person name="Gendler K."/>
            <person name="Goodstein D."/>
            <person name="Gribskov M."/>
            <person name="Grimwood J."/>
            <person name="Groover A."/>
            <person name="Gunter L."/>
            <person name="Hamberger B."/>
            <person name="Heinze B."/>
            <person name="Helariutta Y."/>
            <person name="Henrissat B."/>
            <person name="Holligan D."/>
            <person name="Holt R."/>
            <person name="Huang W."/>
            <person name="Islam-Faridi N."/>
            <person name="Jones S."/>
            <person name="Jones-Rhoades M."/>
            <person name="Jorgensen R."/>
            <person name="Joshi C."/>
            <person name="Kangasjarvi J."/>
            <person name="Karlsson J."/>
            <person name="Kelleher C."/>
            <person name="Kirkpatrick R."/>
            <person name="Kirst M."/>
            <person name="Kohler A."/>
            <person name="Kalluri U."/>
            <person name="Larimer F."/>
            <person name="Leebens-Mack J."/>
            <person name="Leple J.C."/>
            <person name="Locascio P."/>
            <person name="Lou Y."/>
            <person name="Lucas S."/>
            <person name="Martin F."/>
            <person name="Montanini B."/>
            <person name="Napoli C."/>
            <person name="Nelson D.R."/>
            <person name="Nelson C."/>
            <person name="Nieminen K."/>
            <person name="Nilsson O."/>
            <person name="Pereda V."/>
            <person name="Peter G."/>
            <person name="Philippe R."/>
            <person name="Pilate G."/>
            <person name="Poliakov A."/>
            <person name="Razumovskaya J."/>
            <person name="Richardson P."/>
            <person name="Rinaldi C."/>
            <person name="Ritland K."/>
            <person name="Rouze P."/>
            <person name="Ryaboy D."/>
            <person name="Schmutz J."/>
            <person name="Schrader J."/>
            <person name="Segerman B."/>
            <person name="Shin H."/>
            <person name="Siddiqui A."/>
            <person name="Sterky F."/>
            <person name="Terry A."/>
            <person name="Tsai C.J."/>
            <person name="Uberbacher E."/>
            <person name="Unneberg P."/>
            <person name="Vahala J."/>
            <person name="Wall K."/>
            <person name="Wessler S."/>
            <person name="Yang G."/>
            <person name="Yin T."/>
            <person name="Douglas C."/>
            <person name="Marra M."/>
            <person name="Sandberg G."/>
            <person name="Van de Peer Y."/>
            <person name="Rokhsar D."/>
        </authorList>
    </citation>
    <scope>NUCLEOTIDE SEQUENCE [LARGE SCALE GENOMIC DNA]</scope>
    <source>
        <strain evidence="2">cv. Nisqually</strain>
    </source>
</reference>
<organism evidence="1 2">
    <name type="scientific">Populus trichocarpa</name>
    <name type="common">Western balsam poplar</name>
    <name type="synonym">Populus balsamifera subsp. trichocarpa</name>
    <dbReference type="NCBI Taxonomy" id="3694"/>
    <lineage>
        <taxon>Eukaryota</taxon>
        <taxon>Viridiplantae</taxon>
        <taxon>Streptophyta</taxon>
        <taxon>Embryophyta</taxon>
        <taxon>Tracheophyta</taxon>
        <taxon>Spermatophyta</taxon>
        <taxon>Magnoliopsida</taxon>
        <taxon>eudicotyledons</taxon>
        <taxon>Gunneridae</taxon>
        <taxon>Pentapetalae</taxon>
        <taxon>rosids</taxon>
        <taxon>fabids</taxon>
        <taxon>Malpighiales</taxon>
        <taxon>Salicaceae</taxon>
        <taxon>Saliceae</taxon>
        <taxon>Populus</taxon>
    </lineage>
</organism>
<dbReference type="InParanoid" id="A0A3N7G6Q2"/>